<dbReference type="Pfam" id="PF08673">
    <property type="entry name" value="RsbU_N"/>
    <property type="match status" value="1"/>
</dbReference>
<keyword evidence="1" id="KW-0378">Hydrolase</keyword>
<sequence length="336" mass="38741">MEKLDNIITHYEQILKQYKKKSKEEHLVEQAQKLSQQLIEFEISPEEVVSLHRNITTTNNFNKDEILQSLDILMEIISAYGFSYREYLDLLKRAEQLDHDVDVAASLQETMLQTTFPAVEGLDMGVVSKAAKKVNGDYYNVLTHYDHKVSFAIADVIGKGIPAALAMSMIKFGMDSYGQSKMPDDALKKLNRVVERNINQNMFVTMFYGLYDYQNHHFYYSSAGHEPAFYYSAKHQTFSRISTKGIVMGVTLDAQFEQKELHFEPGDILIVVTDGVTELRKNDGEFISDDELELLFREHIESTPQVMVNNLFESLNKLQYQNKKDDLTLFVLKRTD</sequence>
<feature type="domain" description="PPM-type phosphatase" evidence="2">
    <location>
        <begin position="123"/>
        <end position="334"/>
    </location>
</feature>
<dbReference type="PROSITE" id="PS51746">
    <property type="entry name" value="PPM_2"/>
    <property type="match status" value="1"/>
</dbReference>
<dbReference type="PANTHER" id="PTHR43156">
    <property type="entry name" value="STAGE II SPORULATION PROTEIN E-RELATED"/>
    <property type="match status" value="1"/>
</dbReference>
<dbReference type="GO" id="GO:0016791">
    <property type="term" value="F:phosphatase activity"/>
    <property type="evidence" value="ECO:0007669"/>
    <property type="project" value="TreeGrafter"/>
</dbReference>
<dbReference type="OrthoDB" id="311592at2"/>
<name>A0A3N5BML7_9BACL</name>
<accession>A0A3N5BML7</accession>
<gene>
    <name evidence="3" type="ORF">EDD62_1036</name>
</gene>
<dbReference type="AlphaFoldDB" id="A0A3N5BML7"/>
<dbReference type="InterPro" id="IPR052016">
    <property type="entry name" value="Bact_Sigma-Reg"/>
</dbReference>
<dbReference type="Gene3D" id="3.60.40.10">
    <property type="entry name" value="PPM-type phosphatase domain"/>
    <property type="match status" value="1"/>
</dbReference>
<evidence type="ECO:0000256" key="1">
    <source>
        <dbReference type="ARBA" id="ARBA00022801"/>
    </source>
</evidence>
<organism evidence="3 4">
    <name type="scientific">Abyssicoccus albus</name>
    <dbReference type="NCBI Taxonomy" id="1817405"/>
    <lineage>
        <taxon>Bacteria</taxon>
        <taxon>Bacillati</taxon>
        <taxon>Bacillota</taxon>
        <taxon>Bacilli</taxon>
        <taxon>Bacillales</taxon>
        <taxon>Abyssicoccaceae</taxon>
    </lineage>
</organism>
<dbReference type="RefSeq" id="WP_083705811.1">
    <property type="nucleotide sequence ID" value="NZ_CBCSGK010000005.1"/>
</dbReference>
<evidence type="ECO:0000313" key="4">
    <source>
        <dbReference type="Proteomes" id="UP000277108"/>
    </source>
</evidence>
<dbReference type="InterPro" id="IPR017944">
    <property type="entry name" value="KaiA/RbsU_helical_domain_sf"/>
</dbReference>
<dbReference type="SMART" id="SM00331">
    <property type="entry name" value="PP2C_SIG"/>
    <property type="match status" value="1"/>
</dbReference>
<proteinExistence type="predicted"/>
<evidence type="ECO:0000313" key="3">
    <source>
        <dbReference type="EMBL" id="RPF56400.1"/>
    </source>
</evidence>
<evidence type="ECO:0000259" key="2">
    <source>
        <dbReference type="PROSITE" id="PS51746"/>
    </source>
</evidence>
<dbReference type="Proteomes" id="UP000277108">
    <property type="component" value="Unassembled WGS sequence"/>
</dbReference>
<keyword evidence="4" id="KW-1185">Reference proteome</keyword>
<dbReference type="EMBL" id="RKRK01000003">
    <property type="protein sequence ID" value="RPF56400.1"/>
    <property type="molecule type" value="Genomic_DNA"/>
</dbReference>
<dbReference type="Gene3D" id="1.10.1240.30">
    <property type="entry name" value="KaiA/RbsU domain"/>
    <property type="match status" value="1"/>
</dbReference>
<dbReference type="SUPFAM" id="SSF101215">
    <property type="entry name" value="KaiA/RbsU domain"/>
    <property type="match status" value="1"/>
</dbReference>
<dbReference type="PANTHER" id="PTHR43156:SF15">
    <property type="entry name" value="PHOSPHOSERINE PHOSPHATASE RSBU"/>
    <property type="match status" value="1"/>
</dbReference>
<dbReference type="SUPFAM" id="SSF81606">
    <property type="entry name" value="PP2C-like"/>
    <property type="match status" value="1"/>
</dbReference>
<dbReference type="FunFam" id="3.60.40.10:FF:000045">
    <property type="entry name" value="Stage II sporulation protein E"/>
    <property type="match status" value="1"/>
</dbReference>
<dbReference type="InterPro" id="IPR036457">
    <property type="entry name" value="PPM-type-like_dom_sf"/>
</dbReference>
<dbReference type="Pfam" id="PF07228">
    <property type="entry name" value="SpoIIE"/>
    <property type="match status" value="1"/>
</dbReference>
<protein>
    <submittedName>
        <fullName evidence="3">Sigma-B regulation protein RsbU (Phosphoserine phosphatase)</fullName>
    </submittedName>
</protein>
<comment type="caution">
    <text evidence="3">The sequence shown here is derived from an EMBL/GenBank/DDBJ whole genome shotgun (WGS) entry which is preliminary data.</text>
</comment>
<dbReference type="InterPro" id="IPR014787">
    <property type="entry name" value="PSer_Pase_RsbU_N"/>
</dbReference>
<dbReference type="SMART" id="SM00332">
    <property type="entry name" value="PP2Cc"/>
    <property type="match status" value="1"/>
</dbReference>
<dbReference type="InterPro" id="IPR001932">
    <property type="entry name" value="PPM-type_phosphatase-like_dom"/>
</dbReference>
<reference evidence="3 4" key="1">
    <citation type="submission" date="2018-11" db="EMBL/GenBank/DDBJ databases">
        <title>Genomic Encyclopedia of Type Strains, Phase IV (KMG-IV): sequencing the most valuable type-strain genomes for metagenomic binning, comparative biology and taxonomic classification.</title>
        <authorList>
            <person name="Goeker M."/>
        </authorList>
    </citation>
    <scope>NUCLEOTIDE SEQUENCE [LARGE SCALE GENOMIC DNA]</scope>
    <source>
        <strain evidence="3 4">DSM 29158</strain>
    </source>
</reference>